<sequence length="153" mass="17979">MRDPRLPSLELFEGAMEMKTWRRSPGRHRKGSYDSFDWDMSFRAPPGRRPGHVSKGNHLWEFVRDLLANPNYNPSLVRWEDQANGVFRFVQSEKVAKLWGEKKNNVTMTYEKLSRSMRFCRSVGHFAALPKSERFPKKLCFKFGPKALAWRSV</sequence>
<keyword evidence="2 3" id="KW-0238">DNA-binding</keyword>
<proteinExistence type="inferred from homology"/>
<dbReference type="InterPro" id="IPR046328">
    <property type="entry name" value="ETS_fam"/>
</dbReference>
<comment type="similarity">
    <text evidence="1 3">Belongs to the ETS family.</text>
</comment>
<dbReference type="Pfam" id="PF00178">
    <property type="entry name" value="Ets"/>
    <property type="match status" value="1"/>
</dbReference>
<dbReference type="Proteomes" id="UP001209878">
    <property type="component" value="Unassembled WGS sequence"/>
</dbReference>
<dbReference type="PRINTS" id="PR00454">
    <property type="entry name" value="ETSDOMAIN"/>
</dbReference>
<dbReference type="PANTHER" id="PTHR11849:SF190">
    <property type="entry name" value="ETS-DOMAIN PROTEIN"/>
    <property type="match status" value="1"/>
</dbReference>
<accession>A0AAD9KU73</accession>
<dbReference type="Gene3D" id="1.10.10.10">
    <property type="entry name" value="Winged helix-like DNA-binding domain superfamily/Winged helix DNA-binding domain"/>
    <property type="match status" value="1"/>
</dbReference>
<dbReference type="InterPro" id="IPR036388">
    <property type="entry name" value="WH-like_DNA-bd_sf"/>
</dbReference>
<evidence type="ECO:0000256" key="1">
    <source>
        <dbReference type="ARBA" id="ARBA00005562"/>
    </source>
</evidence>
<dbReference type="InterPro" id="IPR000418">
    <property type="entry name" value="Ets_dom"/>
</dbReference>
<dbReference type="GO" id="GO:0005634">
    <property type="term" value="C:nucleus"/>
    <property type="evidence" value="ECO:0007669"/>
    <property type="project" value="UniProtKB-SubCell"/>
</dbReference>
<dbReference type="PANTHER" id="PTHR11849">
    <property type="entry name" value="ETS"/>
    <property type="match status" value="1"/>
</dbReference>
<comment type="caution">
    <text evidence="5">The sequence shown here is derived from an EMBL/GenBank/DDBJ whole genome shotgun (WGS) entry which is preliminary data.</text>
</comment>
<dbReference type="AlphaFoldDB" id="A0AAD9KU73"/>
<dbReference type="GO" id="GO:0043565">
    <property type="term" value="F:sequence-specific DNA binding"/>
    <property type="evidence" value="ECO:0007669"/>
    <property type="project" value="InterPro"/>
</dbReference>
<name>A0AAD9KU73_RIDPI</name>
<evidence type="ECO:0000313" key="6">
    <source>
        <dbReference type="Proteomes" id="UP001209878"/>
    </source>
</evidence>
<gene>
    <name evidence="5" type="ORF">NP493_597g00024</name>
</gene>
<reference evidence="5" key="1">
    <citation type="journal article" date="2023" name="Mol. Biol. Evol.">
        <title>Third-Generation Sequencing Reveals the Adaptive Role of the Epigenome in Three Deep-Sea Polychaetes.</title>
        <authorList>
            <person name="Perez M."/>
            <person name="Aroh O."/>
            <person name="Sun Y."/>
            <person name="Lan Y."/>
            <person name="Juniper S.K."/>
            <person name="Young C.R."/>
            <person name="Angers B."/>
            <person name="Qian P.Y."/>
        </authorList>
    </citation>
    <scope>NUCLEOTIDE SEQUENCE</scope>
    <source>
        <strain evidence="5">R07B-5</strain>
    </source>
</reference>
<dbReference type="PROSITE" id="PS50061">
    <property type="entry name" value="ETS_DOMAIN_3"/>
    <property type="match status" value="1"/>
</dbReference>
<evidence type="ECO:0000256" key="3">
    <source>
        <dbReference type="RuleBase" id="RU004019"/>
    </source>
</evidence>
<keyword evidence="6" id="KW-1185">Reference proteome</keyword>
<evidence type="ECO:0000313" key="5">
    <source>
        <dbReference type="EMBL" id="KAK2177449.1"/>
    </source>
</evidence>
<dbReference type="SMART" id="SM00413">
    <property type="entry name" value="ETS"/>
    <property type="match status" value="1"/>
</dbReference>
<dbReference type="GO" id="GO:0030154">
    <property type="term" value="P:cell differentiation"/>
    <property type="evidence" value="ECO:0007669"/>
    <property type="project" value="TreeGrafter"/>
</dbReference>
<dbReference type="GO" id="GO:0000981">
    <property type="term" value="F:DNA-binding transcription factor activity, RNA polymerase II-specific"/>
    <property type="evidence" value="ECO:0007669"/>
    <property type="project" value="TreeGrafter"/>
</dbReference>
<keyword evidence="3" id="KW-0539">Nucleus</keyword>
<dbReference type="EMBL" id="JAODUO010000596">
    <property type="protein sequence ID" value="KAK2177449.1"/>
    <property type="molecule type" value="Genomic_DNA"/>
</dbReference>
<comment type="subcellular location">
    <subcellularLocation>
        <location evidence="3">Nucleus</location>
    </subcellularLocation>
</comment>
<evidence type="ECO:0000259" key="4">
    <source>
        <dbReference type="PROSITE" id="PS50061"/>
    </source>
</evidence>
<evidence type="ECO:0000256" key="2">
    <source>
        <dbReference type="ARBA" id="ARBA00023125"/>
    </source>
</evidence>
<organism evidence="5 6">
    <name type="scientific">Ridgeia piscesae</name>
    <name type="common">Tubeworm</name>
    <dbReference type="NCBI Taxonomy" id="27915"/>
    <lineage>
        <taxon>Eukaryota</taxon>
        <taxon>Metazoa</taxon>
        <taxon>Spiralia</taxon>
        <taxon>Lophotrochozoa</taxon>
        <taxon>Annelida</taxon>
        <taxon>Polychaeta</taxon>
        <taxon>Sedentaria</taxon>
        <taxon>Canalipalpata</taxon>
        <taxon>Sabellida</taxon>
        <taxon>Siboglinidae</taxon>
        <taxon>Ridgeia</taxon>
    </lineage>
</organism>
<feature type="domain" description="ETS" evidence="4">
    <location>
        <begin position="57"/>
        <end position="119"/>
    </location>
</feature>
<dbReference type="SUPFAM" id="SSF46785">
    <property type="entry name" value="Winged helix' DNA-binding domain"/>
    <property type="match status" value="1"/>
</dbReference>
<dbReference type="InterPro" id="IPR036390">
    <property type="entry name" value="WH_DNA-bd_sf"/>
</dbReference>
<protein>
    <recommendedName>
        <fullName evidence="4">ETS domain-containing protein</fullName>
    </recommendedName>
</protein>